<comment type="function">
    <text evidence="8">Part of the outer membrane protein assembly complex, which is involved in assembly and insertion of beta-barrel proteins into the outer membrane.</text>
</comment>
<keyword evidence="7 8" id="KW-0998">Cell outer membrane</keyword>
<dbReference type="InterPro" id="IPR039910">
    <property type="entry name" value="D15-like"/>
</dbReference>
<comment type="subunit">
    <text evidence="8">Part of the Bam complex.</text>
</comment>
<dbReference type="HAMAP" id="MF_01430">
    <property type="entry name" value="OM_assembly_BamA"/>
    <property type="match status" value="1"/>
</dbReference>
<comment type="similarity">
    <text evidence="8">Belongs to the BamA family.</text>
</comment>
<feature type="domain" description="POTRA" evidence="11">
    <location>
        <begin position="114"/>
        <end position="191"/>
    </location>
</feature>
<dbReference type="Pfam" id="PF01103">
    <property type="entry name" value="Omp85"/>
    <property type="match status" value="1"/>
</dbReference>
<evidence type="ECO:0000313" key="13">
    <source>
        <dbReference type="Proteomes" id="UP000261704"/>
    </source>
</evidence>
<keyword evidence="2 8" id="KW-1134">Transmembrane beta strand</keyword>
<dbReference type="InterPro" id="IPR034746">
    <property type="entry name" value="POTRA"/>
</dbReference>
<evidence type="ECO:0000256" key="3">
    <source>
        <dbReference type="ARBA" id="ARBA00022692"/>
    </source>
</evidence>
<keyword evidence="6 8" id="KW-0472">Membrane</keyword>
<dbReference type="OrthoDB" id="9803054at2"/>
<dbReference type="InterPro" id="IPR000184">
    <property type="entry name" value="Bac_surfAg_D15"/>
</dbReference>
<proteinExistence type="inferred from homology"/>
<dbReference type="EMBL" id="CP032125">
    <property type="protein sequence ID" value="AXX98024.1"/>
    <property type="molecule type" value="Genomic_DNA"/>
</dbReference>
<dbReference type="Gene3D" id="2.40.160.50">
    <property type="entry name" value="membrane protein fhac: a member of the omp85/tpsb transporter family"/>
    <property type="match status" value="1"/>
</dbReference>
<dbReference type="PANTHER" id="PTHR12815">
    <property type="entry name" value="SORTING AND ASSEMBLY MACHINERY SAMM50 PROTEIN FAMILY MEMBER"/>
    <property type="match status" value="1"/>
</dbReference>
<evidence type="ECO:0000256" key="2">
    <source>
        <dbReference type="ARBA" id="ARBA00022452"/>
    </source>
</evidence>
<protein>
    <recommendedName>
        <fullName evidence="8 9">Outer membrane protein assembly factor BamA</fullName>
    </recommendedName>
</protein>
<evidence type="ECO:0000256" key="7">
    <source>
        <dbReference type="ARBA" id="ARBA00023237"/>
    </source>
</evidence>
<evidence type="ECO:0000256" key="8">
    <source>
        <dbReference type="HAMAP-Rule" id="MF_01430"/>
    </source>
</evidence>
<keyword evidence="10" id="KW-1133">Transmembrane helix</keyword>
<name>A0A347UGP6_9RHOB</name>
<evidence type="ECO:0000259" key="11">
    <source>
        <dbReference type="PROSITE" id="PS51779"/>
    </source>
</evidence>
<keyword evidence="13" id="KW-1185">Reference proteome</keyword>
<dbReference type="KEGG" id="pamo:BAR1_08805"/>
<dbReference type="PANTHER" id="PTHR12815:SF47">
    <property type="entry name" value="TRANSLOCATION AND ASSEMBLY MODULE SUBUNIT TAMA"/>
    <property type="match status" value="1"/>
</dbReference>
<dbReference type="PROSITE" id="PS51779">
    <property type="entry name" value="POTRA"/>
    <property type="match status" value="3"/>
</dbReference>
<dbReference type="Gene3D" id="3.10.20.310">
    <property type="entry name" value="membrane protein fhac"/>
    <property type="match status" value="5"/>
</dbReference>
<dbReference type="GO" id="GO:0051205">
    <property type="term" value="P:protein insertion into membrane"/>
    <property type="evidence" value="ECO:0007669"/>
    <property type="project" value="UniProtKB-UniRule"/>
</dbReference>
<evidence type="ECO:0000256" key="10">
    <source>
        <dbReference type="SAM" id="Phobius"/>
    </source>
</evidence>
<dbReference type="AlphaFoldDB" id="A0A347UGP6"/>
<feature type="domain" description="POTRA" evidence="11">
    <location>
        <begin position="367"/>
        <end position="440"/>
    </location>
</feature>
<comment type="subcellular location">
    <subcellularLocation>
        <location evidence="8">Cell outer membrane</location>
    </subcellularLocation>
    <subcellularLocation>
        <location evidence="1">Membrane</location>
    </subcellularLocation>
</comment>
<sequence>MTDIKAGRAVTYNAVKAVICRVSLILFLALSMTYVALPNAAQAQSYRFNQVKIEGNQRIEPATILTYAGIARGETVSAAQLNDAYQRILNSGLFESVSVEPRGGTLVIKVKEFPTINRISFEGNKRLKDADLAQIVRSQSRHVYSPSTAEADAAVLTEAYSQQGRYSATVTPKIIRRSENRVDLVFEIVEGKVVEIERLSFVGNRIFSDRRLRRVLETKQAGVFRSIIQKDTFIPDRVEFDKQVLRDFYLSRGYIDFRVLSVNSEIARERNGFFLTFNVREGQRFKFGEISAVSDLPEVDAEEFMRAVKIKSGKTYTPVAVETTISRMERLAIQKGMNFIRVEPRVTRNDRDLTLDIEFVISRGPRVFVERIDIEGNATTLDRVIRRQFKVVEGDPFNPRQIREAAERIRNLGFFSKADVNAREGTGPDQVIVDVNVAEQPTGSLDLGASYGTDGGLGFSIGFQESNFLGRGQSFNFSLNTASETNSVRFSFVEPALLGRKVRLRFSGNYATTEGFNSTFDTRKASFGIGLEFPISENGRLELRYQLGSDKIFNLATPVAPLVISPILQAEEAEGTVITSQLGYGFSYDTRRTGLNPNAGIVLRFGQDFAGLGGDSQFIKTTALAGAETKVYNEEVTLRAVFEGGAIASLSGTNSRVNNRFFLNGAKMRGFESLGIGPRNGNDVNGNALGGNMFAVMRFDAEFPLGLPEEYGIKGGLFLDVGSVWGLDNTYGSGVDDTLHWRSSIGFSILWTTGIGPLRFNFSKALQKEDYDRDRSFELTIQTQF</sequence>
<evidence type="ECO:0000256" key="6">
    <source>
        <dbReference type="ARBA" id="ARBA00023136"/>
    </source>
</evidence>
<gene>
    <name evidence="8 12" type="primary">bamA</name>
    <name evidence="12" type="ORF">BAR1_08805</name>
</gene>
<dbReference type="NCBIfam" id="TIGR03303">
    <property type="entry name" value="OM_YaeT"/>
    <property type="match status" value="1"/>
</dbReference>
<feature type="domain" description="POTRA" evidence="11">
    <location>
        <begin position="46"/>
        <end position="113"/>
    </location>
</feature>
<dbReference type="GO" id="GO:0043165">
    <property type="term" value="P:Gram-negative-bacterium-type cell outer membrane assembly"/>
    <property type="evidence" value="ECO:0007669"/>
    <property type="project" value="UniProtKB-UniRule"/>
</dbReference>
<dbReference type="Pfam" id="PF07244">
    <property type="entry name" value="POTRA"/>
    <property type="match status" value="5"/>
</dbReference>
<keyword evidence="4 8" id="KW-0732">Signal</keyword>
<organism evidence="12 13">
    <name type="scientific">Profundibacter amoris</name>
    <dbReference type="NCBI Taxonomy" id="2171755"/>
    <lineage>
        <taxon>Bacteria</taxon>
        <taxon>Pseudomonadati</taxon>
        <taxon>Pseudomonadota</taxon>
        <taxon>Alphaproteobacteria</taxon>
        <taxon>Rhodobacterales</taxon>
        <taxon>Paracoccaceae</taxon>
        <taxon>Profundibacter</taxon>
    </lineage>
</organism>
<dbReference type="Proteomes" id="UP000261704">
    <property type="component" value="Chromosome"/>
</dbReference>
<feature type="transmembrane region" description="Helical" evidence="10">
    <location>
        <begin position="18"/>
        <end position="37"/>
    </location>
</feature>
<evidence type="ECO:0000256" key="9">
    <source>
        <dbReference type="NCBIfam" id="TIGR03303"/>
    </source>
</evidence>
<reference evidence="12 13" key="1">
    <citation type="submission" date="2018-09" db="EMBL/GenBank/DDBJ databases">
        <title>Profundibacter amoris BAR1 gen. nov., sp. nov., a new member of the Roseobacter clade isolated at Lokis Castle Vent Field on the Arctic Mid-Oceanic Ridge.</title>
        <authorList>
            <person name="Le Moine Bauer S."/>
            <person name="Sjoeberg A.G."/>
            <person name="L'Haridon S."/>
            <person name="Stokke R."/>
            <person name="Roalkvam I."/>
            <person name="Steen I.H."/>
            <person name="Dahle H."/>
        </authorList>
    </citation>
    <scope>NUCLEOTIDE SEQUENCE [LARGE SCALE GENOMIC DNA]</scope>
    <source>
        <strain evidence="12 13">BAR1</strain>
    </source>
</reference>
<evidence type="ECO:0000256" key="5">
    <source>
        <dbReference type="ARBA" id="ARBA00022737"/>
    </source>
</evidence>
<accession>A0A347UGP6</accession>
<dbReference type="GO" id="GO:0009279">
    <property type="term" value="C:cell outer membrane"/>
    <property type="evidence" value="ECO:0007669"/>
    <property type="project" value="UniProtKB-SubCell"/>
</dbReference>
<keyword evidence="5 8" id="KW-0677">Repeat</keyword>
<dbReference type="InterPro" id="IPR023707">
    <property type="entry name" value="OM_assembly_BamA"/>
</dbReference>
<evidence type="ECO:0000256" key="1">
    <source>
        <dbReference type="ARBA" id="ARBA00004370"/>
    </source>
</evidence>
<evidence type="ECO:0000256" key="4">
    <source>
        <dbReference type="ARBA" id="ARBA00022729"/>
    </source>
</evidence>
<keyword evidence="3 8" id="KW-0812">Transmembrane</keyword>
<evidence type="ECO:0000313" key="12">
    <source>
        <dbReference type="EMBL" id="AXX98024.1"/>
    </source>
</evidence>
<dbReference type="PIRSF" id="PIRSF006076">
    <property type="entry name" value="OM_assembly_OMP85"/>
    <property type="match status" value="1"/>
</dbReference>
<dbReference type="InterPro" id="IPR010827">
    <property type="entry name" value="BamA/TamA_POTRA"/>
</dbReference>